<name>A0AAJ0EXN5_9PEZI</name>
<dbReference type="AlphaFoldDB" id="A0AAJ0EXN5"/>
<evidence type="ECO:0000256" key="2">
    <source>
        <dbReference type="ARBA" id="ARBA00023043"/>
    </source>
</evidence>
<dbReference type="PROSITE" id="PS50297">
    <property type="entry name" value="ANK_REP_REGION"/>
    <property type="match status" value="2"/>
</dbReference>
<dbReference type="PANTHER" id="PTHR24173">
    <property type="entry name" value="ANKYRIN REPEAT CONTAINING"/>
    <property type="match status" value="1"/>
</dbReference>
<dbReference type="Gene3D" id="1.25.40.20">
    <property type="entry name" value="Ankyrin repeat-containing domain"/>
    <property type="match status" value="1"/>
</dbReference>
<feature type="repeat" description="ANK" evidence="3">
    <location>
        <begin position="85"/>
        <end position="117"/>
    </location>
</feature>
<feature type="repeat" description="ANK" evidence="3">
    <location>
        <begin position="18"/>
        <end position="51"/>
    </location>
</feature>
<dbReference type="SMART" id="SM00248">
    <property type="entry name" value="ANK"/>
    <property type="match status" value="3"/>
</dbReference>
<proteinExistence type="predicted"/>
<accession>A0AAJ0EXN5</accession>
<gene>
    <name evidence="4" type="ORF">BDP55DRAFT_626960</name>
</gene>
<dbReference type="SUPFAM" id="SSF48403">
    <property type="entry name" value="Ankyrin repeat"/>
    <property type="match status" value="1"/>
</dbReference>
<protein>
    <submittedName>
        <fullName evidence="4">Ankyrin repeat-containing domain protein</fullName>
    </submittedName>
</protein>
<keyword evidence="1" id="KW-0677">Repeat</keyword>
<evidence type="ECO:0000313" key="4">
    <source>
        <dbReference type="EMBL" id="KAK1691284.1"/>
    </source>
</evidence>
<dbReference type="InterPro" id="IPR036770">
    <property type="entry name" value="Ankyrin_rpt-contain_sf"/>
</dbReference>
<evidence type="ECO:0000256" key="1">
    <source>
        <dbReference type="ARBA" id="ARBA00022737"/>
    </source>
</evidence>
<dbReference type="PROSITE" id="PS50088">
    <property type="entry name" value="ANK_REPEAT"/>
    <property type="match status" value="3"/>
</dbReference>
<dbReference type="PANTHER" id="PTHR24173:SF74">
    <property type="entry name" value="ANKYRIN REPEAT DOMAIN-CONTAINING PROTEIN 16"/>
    <property type="match status" value="1"/>
</dbReference>
<dbReference type="EMBL" id="JAHMHR010000004">
    <property type="protein sequence ID" value="KAK1691284.1"/>
    <property type="molecule type" value="Genomic_DNA"/>
</dbReference>
<comment type="caution">
    <text evidence="4">The sequence shown here is derived from an EMBL/GenBank/DDBJ whole genome shotgun (WGS) entry which is preliminary data.</text>
</comment>
<dbReference type="Proteomes" id="UP001224890">
    <property type="component" value="Unassembled WGS sequence"/>
</dbReference>
<dbReference type="GeneID" id="85456217"/>
<dbReference type="RefSeq" id="XP_060434979.1">
    <property type="nucleotide sequence ID" value="XM_060571691.1"/>
</dbReference>
<evidence type="ECO:0000313" key="5">
    <source>
        <dbReference type="Proteomes" id="UP001224890"/>
    </source>
</evidence>
<dbReference type="InterPro" id="IPR002110">
    <property type="entry name" value="Ankyrin_rpt"/>
</dbReference>
<organism evidence="4 5">
    <name type="scientific">Colletotrichum godetiae</name>
    <dbReference type="NCBI Taxonomy" id="1209918"/>
    <lineage>
        <taxon>Eukaryota</taxon>
        <taxon>Fungi</taxon>
        <taxon>Dikarya</taxon>
        <taxon>Ascomycota</taxon>
        <taxon>Pezizomycotina</taxon>
        <taxon>Sordariomycetes</taxon>
        <taxon>Hypocreomycetidae</taxon>
        <taxon>Glomerellales</taxon>
        <taxon>Glomerellaceae</taxon>
        <taxon>Colletotrichum</taxon>
        <taxon>Colletotrichum acutatum species complex</taxon>
    </lineage>
</organism>
<keyword evidence="2 3" id="KW-0040">ANK repeat</keyword>
<feature type="repeat" description="ANK" evidence="3">
    <location>
        <begin position="52"/>
        <end position="84"/>
    </location>
</feature>
<reference evidence="4" key="1">
    <citation type="submission" date="2021-06" db="EMBL/GenBank/DDBJ databases">
        <title>Comparative genomics, transcriptomics and evolutionary studies reveal genomic signatures of adaptation to plant cell wall in hemibiotrophic fungi.</title>
        <authorList>
            <consortium name="DOE Joint Genome Institute"/>
            <person name="Baroncelli R."/>
            <person name="Diaz J.F."/>
            <person name="Benocci T."/>
            <person name="Peng M."/>
            <person name="Battaglia E."/>
            <person name="Haridas S."/>
            <person name="Andreopoulos W."/>
            <person name="Labutti K."/>
            <person name="Pangilinan J."/>
            <person name="Floch G.L."/>
            <person name="Makela M.R."/>
            <person name="Henrissat B."/>
            <person name="Grigoriev I.V."/>
            <person name="Crouch J.A."/>
            <person name="De Vries R.P."/>
            <person name="Sukno S.A."/>
            <person name="Thon M.R."/>
        </authorList>
    </citation>
    <scope>NUCLEOTIDE SEQUENCE</scope>
    <source>
        <strain evidence="4">CBS 193.32</strain>
    </source>
</reference>
<dbReference type="Pfam" id="PF12796">
    <property type="entry name" value="Ank_2"/>
    <property type="match status" value="1"/>
</dbReference>
<keyword evidence="5" id="KW-1185">Reference proteome</keyword>
<sequence>MLESLLQLGVPLDKFDTQAETALHIAAHRGCGRICIRILLAESANRDVESRLGWTPLMIAARYGHLEAITELIRGDARLDRRGFHGWTALHVASQNGREEAFKLLVGAGASLGIVDNDGLKANDAPVGRVNLHFPCQRLERQHRPLVSLGIPLP</sequence>
<evidence type="ECO:0000256" key="3">
    <source>
        <dbReference type="PROSITE-ProRule" id="PRU00023"/>
    </source>
</evidence>